<evidence type="ECO:0000313" key="8">
    <source>
        <dbReference type="Proteomes" id="UP000694924"/>
    </source>
</evidence>
<dbReference type="Gene3D" id="3.40.50.300">
    <property type="entry name" value="P-loop containing nucleotide triphosphate hydrolases"/>
    <property type="match status" value="2"/>
</dbReference>
<dbReference type="InterPro" id="IPR001650">
    <property type="entry name" value="Helicase_C-like"/>
</dbReference>
<feature type="domain" description="Helicase C-terminal" evidence="7">
    <location>
        <begin position="524"/>
        <end position="694"/>
    </location>
</feature>
<dbReference type="Proteomes" id="UP000694924">
    <property type="component" value="Unplaced"/>
</dbReference>
<dbReference type="Pfam" id="PF00271">
    <property type="entry name" value="Helicase_C"/>
    <property type="match status" value="1"/>
</dbReference>
<dbReference type="InterPro" id="IPR014001">
    <property type="entry name" value="Helicase_ATP-bd"/>
</dbReference>
<dbReference type="SMART" id="SM00847">
    <property type="entry name" value="HA2"/>
    <property type="match status" value="1"/>
</dbReference>
<dbReference type="InterPro" id="IPR002464">
    <property type="entry name" value="DNA/RNA_helicase_DEAH_CS"/>
</dbReference>
<evidence type="ECO:0000256" key="5">
    <source>
        <dbReference type="ARBA" id="ARBA00022840"/>
    </source>
</evidence>
<dbReference type="SMART" id="SM00487">
    <property type="entry name" value="DEXDc"/>
    <property type="match status" value="1"/>
</dbReference>
<dbReference type="PROSITE" id="PS00690">
    <property type="entry name" value="DEAH_ATP_HELICASE"/>
    <property type="match status" value="1"/>
</dbReference>
<evidence type="ECO:0000313" key="9">
    <source>
        <dbReference type="RefSeq" id="XP_015187859.1"/>
    </source>
</evidence>
<dbReference type="PROSITE" id="PS51192">
    <property type="entry name" value="HELICASE_ATP_BIND_1"/>
    <property type="match status" value="1"/>
</dbReference>
<dbReference type="PROSITE" id="PS51194">
    <property type="entry name" value="HELICASE_CTER"/>
    <property type="match status" value="1"/>
</dbReference>
<accession>A0ABM1J5X1</accession>
<keyword evidence="3" id="KW-0378">Hydrolase</keyword>
<dbReference type="PANTHER" id="PTHR18934">
    <property type="entry name" value="ATP-DEPENDENT RNA HELICASE"/>
    <property type="match status" value="1"/>
</dbReference>
<dbReference type="RefSeq" id="XP_015187859.1">
    <property type="nucleotide sequence ID" value="XM_015332373.1"/>
</dbReference>
<dbReference type="EC" id="3.6.4.13" evidence="1"/>
<keyword evidence="5" id="KW-0067">ATP-binding</keyword>
<sequence>MFGSRVIFCVQGRTHYFVRTPHLVKPRELFIKEYHPSRIRLCSHVKNTKPRLASNVVKVENIDLEKLERSTVKSPEKFGNFRKSDLYKENTHKKCEGENEAINDTKLIENEILYKDLSKLYPDSRSAVANIYQILKNELADQSLLRIQYKSCKIKKKLFWECTYSVSWPTKKSFTEIKESKKSASNEAAFKCLYWLHEQGKLKNSKPIIYTKNEIQAKLHKPVPIHLDSEILKEVKELLHIYKVDVKNIIESPKSSSDLFTLRKKNDIDVIFTSFPYCYKRNQMLQERLLSKTVNEHSDLPILQYREKILKKLENNNILLISGSTGCGKTTQVPQFIMDSYIKQGNATDCNILISQPRRISAISLAERIASERGETVGDVVGYSVRLQKQYPQFPAGMLFCTTGILCQIIQNNPNLKGYSHVVLDEVHERTMEIDILFVLLKRALLNNPSLKLIIMSATINTELFSKYFNCDTIDVPGKMFPVKMHFLEDFKDVLPRPTKQKNLDFYENDINQNTNILTIDSQQIVSLIKWILNKKSPGTILCFLPGWSEIKNIKFLLTMDNSIQQKLLILQLHSKLPIGKQQRIFDPAPRNTTKIILATDIAETGITVPDVVYVIDTTIKNNPTWDNDKFSIHSQRISKANIQQRKGRAGRVQAGESYHFITKTEYNDLRSNPMPEILFSPLETIIINIKCHTDEKFAQFCEHMIEPPSRIVIHNALKTLMQLDIIDEHEHLTPLGKRLAHISIHPSLGKALILSTIFKCSEPILSIATLNSMDQDIFVNTLSDKSSKKEVKEIYHQTSDHLATAKLYEEWNKNLNESNFKSELFCNEKNINPFRMQLFMKIRDMFSNRLQIYGIQDHDHSYLYSEMLPSKDTYCDELIYGIMFSSTNKLIQKNDFSYYRGIFKQRTELKNENNRAVKIMVESVNYKRTSWPSSYLTYLYGVHHENIPYMLVYNTSIISPLTLLLFGAGHIRKEPNDDSNNQETITLILRERKTLKFSCTSEEVKMLKSFREVIWSVVDYFLKIDNNCSGLVNELNFMNEYRTEMLRVLSKMLDTSAKQNKNVQ</sequence>
<keyword evidence="4 9" id="KW-0347">Helicase</keyword>
<dbReference type="SUPFAM" id="SSF52540">
    <property type="entry name" value="P-loop containing nucleoside triphosphate hydrolases"/>
    <property type="match status" value="1"/>
</dbReference>
<protein>
    <recommendedName>
        <fullName evidence="1">RNA helicase</fullName>
        <ecNumber evidence="1">3.6.4.13</ecNumber>
    </recommendedName>
</protein>
<dbReference type="InterPro" id="IPR027417">
    <property type="entry name" value="P-loop_NTPase"/>
</dbReference>
<dbReference type="GO" id="GO:0004386">
    <property type="term" value="F:helicase activity"/>
    <property type="evidence" value="ECO:0007669"/>
    <property type="project" value="UniProtKB-KW"/>
</dbReference>
<dbReference type="InterPro" id="IPR048333">
    <property type="entry name" value="HA2_WH"/>
</dbReference>
<dbReference type="InterPro" id="IPR007502">
    <property type="entry name" value="Helicase-assoc_dom"/>
</dbReference>
<dbReference type="Pfam" id="PF04408">
    <property type="entry name" value="WHD_HA2"/>
    <property type="match status" value="1"/>
</dbReference>
<dbReference type="CDD" id="cd17917">
    <property type="entry name" value="DEXHc_RHA-like"/>
    <property type="match status" value="1"/>
</dbReference>
<name>A0ABM1J5X1_POLDO</name>
<evidence type="ECO:0000259" key="7">
    <source>
        <dbReference type="PROSITE" id="PS51194"/>
    </source>
</evidence>
<keyword evidence="2" id="KW-0547">Nucleotide-binding</keyword>
<dbReference type="PANTHER" id="PTHR18934:SF257">
    <property type="entry name" value="ATP-DEPENDENT RNA HELICASE DHX30"/>
    <property type="match status" value="1"/>
</dbReference>
<gene>
    <name evidence="9" type="primary">LOC107072441</name>
</gene>
<dbReference type="GeneID" id="107072441"/>
<proteinExistence type="predicted"/>
<keyword evidence="8" id="KW-1185">Reference proteome</keyword>
<evidence type="ECO:0000259" key="6">
    <source>
        <dbReference type="PROSITE" id="PS51192"/>
    </source>
</evidence>
<dbReference type="Pfam" id="PF21010">
    <property type="entry name" value="HA2_C"/>
    <property type="match status" value="1"/>
</dbReference>
<dbReference type="SMART" id="SM00490">
    <property type="entry name" value="HELICc"/>
    <property type="match status" value="1"/>
</dbReference>
<feature type="domain" description="Helicase ATP-binding" evidence="6">
    <location>
        <begin position="310"/>
        <end position="478"/>
    </location>
</feature>
<dbReference type="CDD" id="cd18791">
    <property type="entry name" value="SF2_C_RHA"/>
    <property type="match status" value="1"/>
</dbReference>
<dbReference type="InterPro" id="IPR011545">
    <property type="entry name" value="DEAD/DEAH_box_helicase_dom"/>
</dbReference>
<evidence type="ECO:0000256" key="1">
    <source>
        <dbReference type="ARBA" id="ARBA00012552"/>
    </source>
</evidence>
<dbReference type="Gene3D" id="1.20.120.1080">
    <property type="match status" value="1"/>
</dbReference>
<dbReference type="Gene3D" id="3.30.160.20">
    <property type="match status" value="1"/>
</dbReference>
<evidence type="ECO:0000256" key="3">
    <source>
        <dbReference type="ARBA" id="ARBA00022801"/>
    </source>
</evidence>
<reference evidence="9" key="1">
    <citation type="submission" date="2025-08" db="UniProtKB">
        <authorList>
            <consortium name="RefSeq"/>
        </authorList>
    </citation>
    <scope>IDENTIFICATION</scope>
    <source>
        <tissue evidence="9">Whole body</tissue>
    </source>
</reference>
<evidence type="ECO:0000256" key="2">
    <source>
        <dbReference type="ARBA" id="ARBA00022741"/>
    </source>
</evidence>
<dbReference type="Pfam" id="PF00270">
    <property type="entry name" value="DEAD"/>
    <property type="match status" value="1"/>
</dbReference>
<evidence type="ECO:0000256" key="4">
    <source>
        <dbReference type="ARBA" id="ARBA00022806"/>
    </source>
</evidence>
<organism evidence="8 9">
    <name type="scientific">Polistes dominula</name>
    <name type="common">European paper wasp</name>
    <name type="synonym">Vespa dominula</name>
    <dbReference type="NCBI Taxonomy" id="743375"/>
    <lineage>
        <taxon>Eukaryota</taxon>
        <taxon>Metazoa</taxon>
        <taxon>Ecdysozoa</taxon>
        <taxon>Arthropoda</taxon>
        <taxon>Hexapoda</taxon>
        <taxon>Insecta</taxon>
        <taxon>Pterygota</taxon>
        <taxon>Neoptera</taxon>
        <taxon>Endopterygota</taxon>
        <taxon>Hymenoptera</taxon>
        <taxon>Apocrita</taxon>
        <taxon>Aculeata</taxon>
        <taxon>Vespoidea</taxon>
        <taxon>Vespidae</taxon>
        <taxon>Polistinae</taxon>
        <taxon>Polistini</taxon>
        <taxon>Polistes</taxon>
    </lineage>
</organism>